<dbReference type="SUPFAM" id="SSF57850">
    <property type="entry name" value="RING/U-box"/>
    <property type="match status" value="1"/>
</dbReference>
<dbReference type="InterPro" id="IPR027370">
    <property type="entry name" value="Znf-RING_euk"/>
</dbReference>
<organism evidence="7 8">
    <name type="scientific">Phoxinus phoxinus</name>
    <name type="common">Eurasian minnow</name>
    <dbReference type="NCBI Taxonomy" id="58324"/>
    <lineage>
        <taxon>Eukaryota</taxon>
        <taxon>Metazoa</taxon>
        <taxon>Chordata</taxon>
        <taxon>Craniata</taxon>
        <taxon>Vertebrata</taxon>
        <taxon>Euteleostomi</taxon>
        <taxon>Actinopterygii</taxon>
        <taxon>Neopterygii</taxon>
        <taxon>Teleostei</taxon>
        <taxon>Ostariophysi</taxon>
        <taxon>Cypriniformes</taxon>
        <taxon>Leuciscidae</taxon>
        <taxon>Phoxininae</taxon>
        <taxon>Phoxinus</taxon>
    </lineage>
</organism>
<dbReference type="GO" id="GO:0061630">
    <property type="term" value="F:ubiquitin protein ligase activity"/>
    <property type="evidence" value="ECO:0007669"/>
    <property type="project" value="TreeGrafter"/>
</dbReference>
<dbReference type="PROSITE" id="PS50119">
    <property type="entry name" value="ZF_BBOX"/>
    <property type="match status" value="1"/>
</dbReference>
<dbReference type="Pfam" id="PF13445">
    <property type="entry name" value="zf-RING_UBOX"/>
    <property type="match status" value="1"/>
</dbReference>
<evidence type="ECO:0008006" key="9">
    <source>
        <dbReference type="Google" id="ProtNLM"/>
    </source>
</evidence>
<gene>
    <name evidence="7" type="ORF">R3I93_004640</name>
</gene>
<dbReference type="Gene3D" id="3.30.160.60">
    <property type="entry name" value="Classic Zinc Finger"/>
    <property type="match status" value="1"/>
</dbReference>
<dbReference type="InterPro" id="IPR047153">
    <property type="entry name" value="TRIM45/56/19-like"/>
</dbReference>
<evidence type="ECO:0000256" key="2">
    <source>
        <dbReference type="ARBA" id="ARBA00022771"/>
    </source>
</evidence>
<comment type="caution">
    <text evidence="7">The sequence shown here is derived from an EMBL/GenBank/DDBJ whole genome shotgun (WGS) entry which is preliminary data.</text>
</comment>
<keyword evidence="1" id="KW-0479">Metal-binding</keyword>
<dbReference type="InterPro" id="IPR001841">
    <property type="entry name" value="Znf_RING"/>
</dbReference>
<dbReference type="PROSITE" id="PS50089">
    <property type="entry name" value="ZF_RING_2"/>
    <property type="match status" value="1"/>
</dbReference>
<evidence type="ECO:0000259" key="6">
    <source>
        <dbReference type="PROSITE" id="PS50119"/>
    </source>
</evidence>
<sequence length="409" mass="45658">MDDLEEDLTCSVCYGLFSDPRVLPCSHTFCKSCLESVMQVSVDVSVWRPLRLPLKCPSCRSVAELPTNGLDALPTNVCLSAIVEKYQRPRSAACPEHPPQPLNVYCVQDRQLICGVCLTVGRHRGHAIDDLQTAHASERAGQARLMERLSGERWEDVCSLAQRLQLEKQRSEALLQDDREFTAQFFQGLELTLAQKRQEFLQALERASARLACAYEPLLEQLKGLQEEHGAVMALSSGVEREESALVYLETVRELRERAEALIRTPLPEIPGVQLTPRAEPFLQEHWCGLSVRGLGDGPVPDICCQAPGRAPRRRLRSSAAALMMIILLTGLCLHHCEFPALRHAEEPLRGVGTLLFCPIHTTVVTLHTFMSTLVENIYQHLLSFLKNTTRALNAPDAANFHKKSNILS</sequence>
<accession>A0AAN9DKQ8</accession>
<dbReference type="PROSITE" id="PS00518">
    <property type="entry name" value="ZF_RING_1"/>
    <property type="match status" value="1"/>
</dbReference>
<dbReference type="Proteomes" id="UP001364617">
    <property type="component" value="Unassembled WGS sequence"/>
</dbReference>
<evidence type="ECO:0000256" key="4">
    <source>
        <dbReference type="PROSITE-ProRule" id="PRU00024"/>
    </source>
</evidence>
<dbReference type="EMBL" id="JAYKXH010000004">
    <property type="protein sequence ID" value="KAK7172377.1"/>
    <property type="molecule type" value="Genomic_DNA"/>
</dbReference>
<keyword evidence="3" id="KW-0862">Zinc</keyword>
<keyword evidence="2 4" id="KW-0863">Zinc-finger</keyword>
<evidence type="ECO:0000259" key="5">
    <source>
        <dbReference type="PROSITE" id="PS50089"/>
    </source>
</evidence>
<dbReference type="InterPro" id="IPR000315">
    <property type="entry name" value="Znf_B-box"/>
</dbReference>
<name>A0AAN9DKQ8_9TELE</name>
<dbReference type="InterPro" id="IPR013083">
    <property type="entry name" value="Znf_RING/FYVE/PHD"/>
</dbReference>
<dbReference type="InterPro" id="IPR017907">
    <property type="entry name" value="Znf_RING_CS"/>
</dbReference>
<evidence type="ECO:0000313" key="8">
    <source>
        <dbReference type="Proteomes" id="UP001364617"/>
    </source>
</evidence>
<keyword evidence="8" id="KW-1185">Reference proteome</keyword>
<dbReference type="Gene3D" id="3.30.40.10">
    <property type="entry name" value="Zinc/RING finger domain, C3HC4 (zinc finger)"/>
    <property type="match status" value="1"/>
</dbReference>
<dbReference type="GO" id="GO:0008270">
    <property type="term" value="F:zinc ion binding"/>
    <property type="evidence" value="ECO:0007669"/>
    <property type="project" value="UniProtKB-KW"/>
</dbReference>
<evidence type="ECO:0000313" key="7">
    <source>
        <dbReference type="EMBL" id="KAK7172377.1"/>
    </source>
</evidence>
<proteinExistence type="predicted"/>
<evidence type="ECO:0000256" key="3">
    <source>
        <dbReference type="ARBA" id="ARBA00022833"/>
    </source>
</evidence>
<feature type="domain" description="RING-type" evidence="5">
    <location>
        <begin position="10"/>
        <end position="60"/>
    </location>
</feature>
<protein>
    <recommendedName>
        <fullName evidence="9">Tripartite motif-containing protein 59</fullName>
    </recommendedName>
</protein>
<reference evidence="7 8" key="1">
    <citation type="submission" date="2024-02" db="EMBL/GenBank/DDBJ databases">
        <title>Chromosome-level genome assembly of the Eurasian Minnow (Phoxinus phoxinus).</title>
        <authorList>
            <person name="Oriowo T.O."/>
            <person name="Martin S."/>
            <person name="Stange M."/>
            <person name="Chrysostomakis Y."/>
            <person name="Brown T."/>
            <person name="Winkler S."/>
            <person name="Kukowka S."/>
            <person name="Myers E.W."/>
            <person name="Bohne A."/>
        </authorList>
    </citation>
    <scope>NUCLEOTIDE SEQUENCE [LARGE SCALE GENOMIC DNA]</scope>
    <source>
        <strain evidence="7">ZFMK-TIS-60720</strain>
        <tissue evidence="7">Whole Organism</tissue>
    </source>
</reference>
<dbReference type="SMART" id="SM00336">
    <property type="entry name" value="BBOX"/>
    <property type="match status" value="1"/>
</dbReference>
<dbReference type="PANTHER" id="PTHR25462:SF229">
    <property type="entry name" value="TRANSCRIPTION INTERMEDIARY FACTOR 1-BETA"/>
    <property type="match status" value="1"/>
</dbReference>
<dbReference type="GO" id="GO:0006513">
    <property type="term" value="P:protein monoubiquitination"/>
    <property type="evidence" value="ECO:0007669"/>
    <property type="project" value="TreeGrafter"/>
</dbReference>
<dbReference type="AlphaFoldDB" id="A0AAN9DKQ8"/>
<dbReference type="Pfam" id="PF00643">
    <property type="entry name" value="zf-B_box"/>
    <property type="match status" value="1"/>
</dbReference>
<dbReference type="SMART" id="SM00184">
    <property type="entry name" value="RING"/>
    <property type="match status" value="1"/>
</dbReference>
<dbReference type="PANTHER" id="PTHR25462">
    <property type="entry name" value="BONUS, ISOFORM C-RELATED"/>
    <property type="match status" value="1"/>
</dbReference>
<dbReference type="SUPFAM" id="SSF57845">
    <property type="entry name" value="B-box zinc-binding domain"/>
    <property type="match status" value="1"/>
</dbReference>
<evidence type="ECO:0000256" key="1">
    <source>
        <dbReference type="ARBA" id="ARBA00022723"/>
    </source>
</evidence>
<feature type="domain" description="B box-type" evidence="6">
    <location>
        <begin position="89"/>
        <end position="131"/>
    </location>
</feature>